<gene>
    <name evidence="1" type="ORF">RxyAA322_26900</name>
</gene>
<evidence type="ECO:0000313" key="2">
    <source>
        <dbReference type="Proteomes" id="UP000318065"/>
    </source>
</evidence>
<proteinExistence type="predicted"/>
<name>A0A510HLC3_9ACTN</name>
<dbReference type="AlphaFoldDB" id="A0A510HLC3"/>
<evidence type="ECO:0000313" key="1">
    <source>
        <dbReference type="EMBL" id="BBL80836.1"/>
    </source>
</evidence>
<dbReference type="PANTHER" id="PTHR45947:SF3">
    <property type="entry name" value="SULFOQUINOVOSYL TRANSFERASE SQD2"/>
    <property type="match status" value="1"/>
</dbReference>
<protein>
    <submittedName>
        <fullName evidence="1">Uncharacterized protein</fullName>
    </submittedName>
</protein>
<dbReference type="Pfam" id="PF13692">
    <property type="entry name" value="Glyco_trans_1_4"/>
    <property type="match status" value="1"/>
</dbReference>
<dbReference type="EMBL" id="AP019791">
    <property type="protein sequence ID" value="BBL80836.1"/>
    <property type="molecule type" value="Genomic_DNA"/>
</dbReference>
<accession>A0A510HLC3</accession>
<sequence length="220" mass="23011">MAPVVIPFGPSRLAVEGRGTSRGRSAVVLAVGRLVERKGFAGLVKASGRLRGRARVVIVGEGEAREELLRKVRAGGVGDVVRIAGRVSGSELARLYRESSVFCLPAVVDRRGCTGGLWVAITEAMFHGLPVVAGRVGGIPDAVVHGETGLLVEPGDHEALACALLMLLADPGLAREMGAAGRRRAERLFSWERVVADHLGLYERVVTGRGAGSPASPQGP</sequence>
<dbReference type="PANTHER" id="PTHR45947">
    <property type="entry name" value="SULFOQUINOVOSYL TRANSFERASE SQD2"/>
    <property type="match status" value="1"/>
</dbReference>
<organism evidence="1 2">
    <name type="scientific">Rubrobacter xylanophilus</name>
    <dbReference type="NCBI Taxonomy" id="49319"/>
    <lineage>
        <taxon>Bacteria</taxon>
        <taxon>Bacillati</taxon>
        <taxon>Actinomycetota</taxon>
        <taxon>Rubrobacteria</taxon>
        <taxon>Rubrobacterales</taxon>
        <taxon>Rubrobacteraceae</taxon>
        <taxon>Rubrobacter</taxon>
    </lineage>
</organism>
<dbReference type="InterPro" id="IPR050194">
    <property type="entry name" value="Glycosyltransferase_grp1"/>
</dbReference>
<dbReference type="Proteomes" id="UP000318065">
    <property type="component" value="Chromosome"/>
</dbReference>
<dbReference type="SUPFAM" id="SSF53756">
    <property type="entry name" value="UDP-Glycosyltransferase/glycogen phosphorylase"/>
    <property type="match status" value="1"/>
</dbReference>
<keyword evidence="2" id="KW-1185">Reference proteome</keyword>
<dbReference type="GO" id="GO:0016758">
    <property type="term" value="F:hexosyltransferase activity"/>
    <property type="evidence" value="ECO:0007669"/>
    <property type="project" value="TreeGrafter"/>
</dbReference>
<reference evidence="1" key="1">
    <citation type="journal article" date="2019" name="Microbiol. Resour. Announc.">
        <title>Complete Genome Sequence of Rubrobacter xylanophilus Strain AA3-22, Isolated from Arima Onsen in Japan.</title>
        <authorList>
            <person name="Tomariguchi N."/>
            <person name="Miyazaki K."/>
        </authorList>
    </citation>
    <scope>NUCLEOTIDE SEQUENCE [LARGE SCALE GENOMIC DNA]</scope>
    <source>
        <strain evidence="1">AA3-22</strain>
    </source>
</reference>
<dbReference type="Gene3D" id="3.40.50.2000">
    <property type="entry name" value="Glycogen Phosphorylase B"/>
    <property type="match status" value="1"/>
</dbReference>